<evidence type="ECO:0000256" key="2">
    <source>
        <dbReference type="ARBA" id="ARBA00004107"/>
    </source>
</evidence>
<dbReference type="GO" id="GO:0005886">
    <property type="term" value="C:plasma membrane"/>
    <property type="evidence" value="ECO:0007669"/>
    <property type="project" value="TreeGrafter"/>
</dbReference>
<comment type="catalytic activity">
    <reaction evidence="1 11">
        <text>a 1,2-diacyl-sn-glycero-3-phospho-(1D-myo-inositol-4,5-bisphosphate) + H2O = a 1,2-diacyl-sn-glycero-3-phospho-(1D-myo-inositol-5-phosphate) + phosphate</text>
        <dbReference type="Rhea" id="RHEA:25674"/>
        <dbReference type="ChEBI" id="CHEBI:15377"/>
        <dbReference type="ChEBI" id="CHEBI:43474"/>
        <dbReference type="ChEBI" id="CHEBI:57795"/>
        <dbReference type="ChEBI" id="CHEBI:58456"/>
        <dbReference type="EC" id="3.1.3.78"/>
    </reaction>
</comment>
<dbReference type="EC" id="3.1.3.78" evidence="4 11"/>
<evidence type="ECO:0000256" key="1">
    <source>
        <dbReference type="ARBA" id="ARBA00001261"/>
    </source>
</evidence>
<dbReference type="InterPro" id="IPR019178">
    <property type="entry name" value="PtdIns-P2-Ptase"/>
</dbReference>
<evidence type="ECO:0000313" key="13">
    <source>
        <dbReference type="Proteomes" id="UP001432322"/>
    </source>
</evidence>
<keyword evidence="13" id="KW-1185">Reference proteome</keyword>
<dbReference type="EMBL" id="BTSY01000003">
    <property type="protein sequence ID" value="GMT18034.1"/>
    <property type="molecule type" value="Genomic_DNA"/>
</dbReference>
<evidence type="ECO:0000256" key="8">
    <source>
        <dbReference type="ARBA" id="ARBA00022989"/>
    </source>
</evidence>
<dbReference type="GO" id="GO:0034597">
    <property type="term" value="F:phosphatidylinositol-4,5-bisphosphate 4-phosphatase activity"/>
    <property type="evidence" value="ECO:0007669"/>
    <property type="project" value="UniProtKB-EC"/>
</dbReference>
<keyword evidence="9" id="KW-0472">Membrane</keyword>
<accession>A0AAV5VF59</accession>
<dbReference type="GO" id="GO:0030670">
    <property type="term" value="C:phagocytic vesicle membrane"/>
    <property type="evidence" value="ECO:0007669"/>
    <property type="project" value="TreeGrafter"/>
</dbReference>
<keyword evidence="10 11" id="KW-0458">Lysosome</keyword>
<name>A0AAV5VF59_9BILA</name>
<evidence type="ECO:0000256" key="3">
    <source>
        <dbReference type="ARBA" id="ARBA00004155"/>
    </source>
</evidence>
<comment type="function">
    <text evidence="11">Catalyzes the hydrolysis of phosphatidylinositol-4,5-bisphosphate (PtdIns-4,5-P2) to phosphatidylinositol-4-phosphate (PtdIns-4-P).</text>
</comment>
<comment type="caution">
    <text evidence="12">The sequence shown here is derived from an EMBL/GenBank/DDBJ whole genome shotgun (WGS) entry which is preliminary data.</text>
</comment>
<keyword evidence="5" id="KW-0812">Transmembrane</keyword>
<dbReference type="AlphaFoldDB" id="A0AAV5VF59"/>
<dbReference type="GO" id="GO:0031902">
    <property type="term" value="C:late endosome membrane"/>
    <property type="evidence" value="ECO:0007669"/>
    <property type="project" value="UniProtKB-SubCell"/>
</dbReference>
<evidence type="ECO:0000256" key="7">
    <source>
        <dbReference type="ARBA" id="ARBA00022801"/>
    </source>
</evidence>
<dbReference type="Pfam" id="PF09788">
    <property type="entry name" value="Tmemb_55A"/>
    <property type="match status" value="1"/>
</dbReference>
<keyword evidence="6 11" id="KW-0967">Endosome</keyword>
<keyword evidence="7 11" id="KW-0378">Hydrolase</keyword>
<evidence type="ECO:0000256" key="9">
    <source>
        <dbReference type="ARBA" id="ARBA00023136"/>
    </source>
</evidence>
<comment type="subcellular location">
    <subcellularLocation>
        <location evidence="2 11">Late endosome membrane</location>
        <topology evidence="2 11">Multi-pass membrane protein</topology>
    </subcellularLocation>
    <subcellularLocation>
        <location evidence="3 11">Lysosome membrane</location>
        <topology evidence="3 11">Multi-pass membrane protein</topology>
    </subcellularLocation>
</comment>
<evidence type="ECO:0000256" key="6">
    <source>
        <dbReference type="ARBA" id="ARBA00022753"/>
    </source>
</evidence>
<protein>
    <recommendedName>
        <fullName evidence="4 11">Phosphatidylinositol-4,5-bisphosphate 4-phosphatase</fullName>
        <ecNumber evidence="4 11">3.1.3.78</ecNumber>
    </recommendedName>
</protein>
<feature type="non-terminal residue" evidence="12">
    <location>
        <position position="158"/>
    </location>
</feature>
<sequence length="158" mass="17088">MSVNCEACMSVIQVGDRGMQYCVKCAMCKELTPIRPAPPGKKFIRCKCKCLVLYVYEEHCTLLICPRLSCRGLMATETAQSFNPEVPDKLGDATEVTEALVAPAVPAAAAAPAVTDAVASVGPATPDRREKNQDPFKLLKKVDNLSSEVINLRSETEV</sequence>
<keyword evidence="8" id="KW-1133">Transmembrane helix</keyword>
<evidence type="ECO:0000256" key="5">
    <source>
        <dbReference type="ARBA" id="ARBA00022692"/>
    </source>
</evidence>
<gene>
    <name evidence="12" type="ORF">PFISCL1PPCAC_9331</name>
</gene>
<proteinExistence type="predicted"/>
<evidence type="ECO:0000256" key="10">
    <source>
        <dbReference type="ARBA" id="ARBA00023228"/>
    </source>
</evidence>
<evidence type="ECO:0000256" key="4">
    <source>
        <dbReference type="ARBA" id="ARBA00012936"/>
    </source>
</evidence>
<dbReference type="PANTHER" id="PTHR21014:SF6">
    <property type="entry name" value="PHOSPHATIDYLINOSITOL-4,5-BISPHOSPHATE 4-PHOSPHATASE"/>
    <property type="match status" value="1"/>
</dbReference>
<dbReference type="GO" id="GO:0046856">
    <property type="term" value="P:phosphatidylinositol dephosphorylation"/>
    <property type="evidence" value="ECO:0007669"/>
    <property type="project" value="InterPro"/>
</dbReference>
<organism evidence="12 13">
    <name type="scientific">Pristionchus fissidentatus</name>
    <dbReference type="NCBI Taxonomy" id="1538716"/>
    <lineage>
        <taxon>Eukaryota</taxon>
        <taxon>Metazoa</taxon>
        <taxon>Ecdysozoa</taxon>
        <taxon>Nematoda</taxon>
        <taxon>Chromadorea</taxon>
        <taxon>Rhabditida</taxon>
        <taxon>Rhabditina</taxon>
        <taxon>Diplogasteromorpha</taxon>
        <taxon>Diplogasteroidea</taxon>
        <taxon>Neodiplogasteridae</taxon>
        <taxon>Pristionchus</taxon>
    </lineage>
</organism>
<evidence type="ECO:0000313" key="12">
    <source>
        <dbReference type="EMBL" id="GMT18034.1"/>
    </source>
</evidence>
<dbReference type="GO" id="GO:0005765">
    <property type="term" value="C:lysosomal membrane"/>
    <property type="evidence" value="ECO:0007669"/>
    <property type="project" value="UniProtKB-SubCell"/>
</dbReference>
<dbReference type="PANTHER" id="PTHR21014">
    <property type="entry name" value="PHOSPHATIDYLINOSITOL-4,5-BISPHOSPHATE 4-PHOSPHATASE"/>
    <property type="match status" value="1"/>
</dbReference>
<dbReference type="Proteomes" id="UP001432322">
    <property type="component" value="Unassembled WGS sequence"/>
</dbReference>
<evidence type="ECO:0000256" key="11">
    <source>
        <dbReference type="RuleBase" id="RU365008"/>
    </source>
</evidence>
<reference evidence="12" key="1">
    <citation type="submission" date="2023-10" db="EMBL/GenBank/DDBJ databases">
        <title>Genome assembly of Pristionchus species.</title>
        <authorList>
            <person name="Yoshida K."/>
            <person name="Sommer R.J."/>
        </authorList>
    </citation>
    <scope>NUCLEOTIDE SEQUENCE</scope>
    <source>
        <strain evidence="12">RS5133</strain>
    </source>
</reference>